<evidence type="ECO:0000313" key="2">
    <source>
        <dbReference type="EMBL" id="ADZ82331.1"/>
    </source>
</evidence>
<name>F2JMC0_CELLD</name>
<gene>
    <name evidence="2" type="ordered locus">Clole_0597</name>
</gene>
<accession>F2JMC0</accession>
<proteinExistence type="predicted"/>
<keyword evidence="3" id="KW-1185">Reference proteome</keyword>
<evidence type="ECO:0000256" key="1">
    <source>
        <dbReference type="SAM" id="Phobius"/>
    </source>
</evidence>
<dbReference type="RefSeq" id="WP_013655632.1">
    <property type="nucleotide sequence ID" value="NC_015275.1"/>
</dbReference>
<keyword evidence="1" id="KW-0812">Transmembrane</keyword>
<dbReference type="KEGG" id="cle:Clole_0597"/>
<sequence length="588" mass="68966">MNKRNRYKRGKLVQGFILLLFAVILVVVVFKARHIIGKMGFVNDGIEHYKRQQWIEAEESLQRAKGYRWFHYKEEEATSTLTALSWITEYKDYIADLYGKVTESSEGKDLEAFEDYVSEYEVSGFLNLTDSQRQYLLEKYPIDQAIFTGWTHFKASIVNELENPMQGKYNWAKEKIFLVPAQYFSQDKESAILALFKKCDQELYDRYAVATGIQAFRDLIDKLSDIYVTNRAYDFETEWLTPQVKRFMYEALIQKSKEETKTFEQYISAYRSGVDRAYKDEAIEKIVEDFMVEKEKEIEKLLKAKEYDTLITLYKELKYFKDYTKEIEVAEKMQKYEHPEMLLQQPIEQYDFIQTGTNSFDVNQYLIAMNKNTNKLELILFIGEYQDYEVNTHEFNLNDLGITPDEVKQIDVGDYLVGLRVAGTNKAIRLPILRFTNNRLEYLTEFEGDQIELIDDLKHLKITNPSNEAIPYTYDYILGEEGYEKQDIAATPINLSDTNLANYEGKLVKFSCYVSEDSNDGIVNAYYYVGNTFYSDSMAYIYREDGVAINKGSYTVIGEIVSMEPFYNTDLQLEVLRPKIRVLEMQKE</sequence>
<dbReference type="Proteomes" id="UP000008467">
    <property type="component" value="Chromosome"/>
</dbReference>
<keyword evidence="1" id="KW-0472">Membrane</keyword>
<dbReference type="AlphaFoldDB" id="F2JMC0"/>
<feature type="transmembrane region" description="Helical" evidence="1">
    <location>
        <begin position="12"/>
        <end position="30"/>
    </location>
</feature>
<organism evidence="2 3">
    <name type="scientific">Cellulosilyticum lentocellum (strain ATCC 49066 / DSM 5427 / NCIMB 11756 / RHM5)</name>
    <name type="common">Clostridium lentocellum</name>
    <dbReference type="NCBI Taxonomy" id="642492"/>
    <lineage>
        <taxon>Bacteria</taxon>
        <taxon>Bacillati</taxon>
        <taxon>Bacillota</taxon>
        <taxon>Clostridia</taxon>
        <taxon>Lachnospirales</taxon>
        <taxon>Cellulosilyticaceae</taxon>
        <taxon>Cellulosilyticum</taxon>
    </lineage>
</organism>
<evidence type="ECO:0000313" key="3">
    <source>
        <dbReference type="Proteomes" id="UP000008467"/>
    </source>
</evidence>
<dbReference type="HOGENOM" id="CLU_463603_0_0_9"/>
<protein>
    <submittedName>
        <fullName evidence="2">Uncharacterized protein</fullName>
    </submittedName>
</protein>
<dbReference type="EMBL" id="CP002582">
    <property type="protein sequence ID" value="ADZ82331.1"/>
    <property type="molecule type" value="Genomic_DNA"/>
</dbReference>
<keyword evidence="1" id="KW-1133">Transmembrane helix</keyword>
<dbReference type="STRING" id="642492.Clole_0597"/>
<reference evidence="2 3" key="1">
    <citation type="journal article" date="2011" name="J. Bacteriol.">
        <title>Complete genome sequence of the cellulose-degrading bacterium Cellulosilyticum lentocellum.</title>
        <authorList>
            <consortium name="US DOE Joint Genome Institute"/>
            <person name="Miller D.A."/>
            <person name="Suen G."/>
            <person name="Bruce D."/>
            <person name="Copeland A."/>
            <person name="Cheng J.F."/>
            <person name="Detter C."/>
            <person name="Goodwin L.A."/>
            <person name="Han C.S."/>
            <person name="Hauser L.J."/>
            <person name="Land M.L."/>
            <person name="Lapidus A."/>
            <person name="Lucas S."/>
            <person name="Meincke L."/>
            <person name="Pitluck S."/>
            <person name="Tapia R."/>
            <person name="Teshima H."/>
            <person name="Woyke T."/>
            <person name="Fox B.G."/>
            <person name="Angert E.R."/>
            <person name="Currie C.R."/>
        </authorList>
    </citation>
    <scope>NUCLEOTIDE SEQUENCE [LARGE SCALE GENOMIC DNA]</scope>
    <source>
        <strain evidence="3">ATCC 49066 / DSM 5427 / NCIMB 11756 / RHM5</strain>
    </source>
</reference>